<name>A0A450ZU96_9GAMM</name>
<evidence type="ECO:0000313" key="2">
    <source>
        <dbReference type="EMBL" id="VFK57374.1"/>
    </source>
</evidence>
<gene>
    <name evidence="2" type="ORF">BECKTC1821F_GA0114240_101715</name>
</gene>
<keyword evidence="1" id="KW-0472">Membrane</keyword>
<protein>
    <recommendedName>
        <fullName evidence="3">Transmembrane protein</fullName>
    </recommendedName>
</protein>
<evidence type="ECO:0008006" key="3">
    <source>
        <dbReference type="Google" id="ProtNLM"/>
    </source>
</evidence>
<dbReference type="EMBL" id="CAADFW010000017">
    <property type="protein sequence ID" value="VFK57374.1"/>
    <property type="molecule type" value="Genomic_DNA"/>
</dbReference>
<keyword evidence="1" id="KW-0812">Transmembrane</keyword>
<reference evidence="2" key="1">
    <citation type="submission" date="2019-02" db="EMBL/GenBank/DDBJ databases">
        <authorList>
            <person name="Gruber-Vodicka R. H."/>
            <person name="Seah K. B. B."/>
        </authorList>
    </citation>
    <scope>NUCLEOTIDE SEQUENCE</scope>
    <source>
        <strain evidence="2">BECK_BZ126</strain>
    </source>
</reference>
<feature type="transmembrane region" description="Helical" evidence="1">
    <location>
        <begin position="16"/>
        <end position="37"/>
    </location>
</feature>
<proteinExistence type="predicted"/>
<sequence length="98" mass="11754">MSEVENNNNKKNKKRYLTILFNILCIIVMFSYITIIWGDDEWGIVIKRRPFPGYFVYPHDMNMATYYPNYCGMILPKLDLSRCKSEELFDFSGYFDRP</sequence>
<evidence type="ECO:0000256" key="1">
    <source>
        <dbReference type="SAM" id="Phobius"/>
    </source>
</evidence>
<keyword evidence="1" id="KW-1133">Transmembrane helix</keyword>
<dbReference type="AlphaFoldDB" id="A0A450ZU96"/>
<organism evidence="2">
    <name type="scientific">Candidatus Kentrum sp. TC</name>
    <dbReference type="NCBI Taxonomy" id="2126339"/>
    <lineage>
        <taxon>Bacteria</taxon>
        <taxon>Pseudomonadati</taxon>
        <taxon>Pseudomonadota</taxon>
        <taxon>Gammaproteobacteria</taxon>
        <taxon>Candidatus Kentrum</taxon>
    </lineage>
</organism>
<accession>A0A450ZU96</accession>